<dbReference type="CDD" id="cd06558">
    <property type="entry name" value="crotonase-like"/>
    <property type="match status" value="1"/>
</dbReference>
<name>A0A7G9RMF4_9BURK</name>
<dbReference type="GO" id="GO:0016829">
    <property type="term" value="F:lyase activity"/>
    <property type="evidence" value="ECO:0007669"/>
    <property type="project" value="UniProtKB-KW"/>
</dbReference>
<dbReference type="InterPro" id="IPR014748">
    <property type="entry name" value="Enoyl-CoA_hydra_C"/>
</dbReference>
<evidence type="ECO:0000256" key="1">
    <source>
        <dbReference type="ARBA" id="ARBA00005254"/>
    </source>
</evidence>
<accession>A0A7G9RMF4</accession>
<evidence type="ECO:0000313" key="4">
    <source>
        <dbReference type="Proteomes" id="UP000515811"/>
    </source>
</evidence>
<dbReference type="Pfam" id="PF00378">
    <property type="entry name" value="ECH_1"/>
    <property type="match status" value="1"/>
</dbReference>
<reference evidence="3 4" key="1">
    <citation type="submission" date="2020-08" db="EMBL/GenBank/DDBJ databases">
        <title>Genome sequence of Diaphorobacter ruginosibacter DSM 27467T.</title>
        <authorList>
            <person name="Hyun D.-W."/>
            <person name="Bae J.-W."/>
        </authorList>
    </citation>
    <scope>NUCLEOTIDE SEQUENCE [LARGE SCALE GENOMIC DNA]</scope>
    <source>
        <strain evidence="3 4">DSM 27467</strain>
    </source>
</reference>
<dbReference type="Gene3D" id="1.10.12.10">
    <property type="entry name" value="Lyase 2-enoyl-coa Hydratase, Chain A, domain 2"/>
    <property type="match status" value="1"/>
</dbReference>
<dbReference type="EMBL" id="CP060714">
    <property type="protein sequence ID" value="QNN56779.1"/>
    <property type="molecule type" value="Genomic_DNA"/>
</dbReference>
<evidence type="ECO:0000313" key="3">
    <source>
        <dbReference type="EMBL" id="QNN56779.1"/>
    </source>
</evidence>
<dbReference type="SUPFAM" id="SSF52096">
    <property type="entry name" value="ClpP/crotonase"/>
    <property type="match status" value="1"/>
</dbReference>
<comment type="similarity">
    <text evidence="1">Belongs to the enoyl-CoA hydratase/isomerase family.</text>
</comment>
<dbReference type="GO" id="GO:0006635">
    <property type="term" value="P:fatty acid beta-oxidation"/>
    <property type="evidence" value="ECO:0007669"/>
    <property type="project" value="TreeGrafter"/>
</dbReference>
<keyword evidence="4" id="KW-1185">Reference proteome</keyword>
<dbReference type="PANTHER" id="PTHR11941:SF133">
    <property type="entry name" value="1,2-EPOXYPHENYLACETYL-COA ISOMERASE"/>
    <property type="match status" value="1"/>
</dbReference>
<dbReference type="Proteomes" id="UP000515811">
    <property type="component" value="Chromosome"/>
</dbReference>
<dbReference type="RefSeq" id="WP_187597045.1">
    <property type="nucleotide sequence ID" value="NZ_CP060714.1"/>
</dbReference>
<dbReference type="KEGG" id="drg:H9K76_20105"/>
<evidence type="ECO:0000256" key="2">
    <source>
        <dbReference type="ARBA" id="ARBA00023239"/>
    </source>
</evidence>
<dbReference type="AlphaFoldDB" id="A0A7G9RMF4"/>
<keyword evidence="2" id="KW-0456">Lyase</keyword>
<proteinExistence type="inferred from homology"/>
<gene>
    <name evidence="3" type="ORF">H9K76_20105</name>
</gene>
<dbReference type="PANTHER" id="PTHR11941">
    <property type="entry name" value="ENOYL-COA HYDRATASE-RELATED"/>
    <property type="match status" value="1"/>
</dbReference>
<organism evidence="3 4">
    <name type="scientific">Diaphorobacter ruginosibacter</name>
    <dbReference type="NCBI Taxonomy" id="1715720"/>
    <lineage>
        <taxon>Bacteria</taxon>
        <taxon>Pseudomonadati</taxon>
        <taxon>Pseudomonadota</taxon>
        <taxon>Betaproteobacteria</taxon>
        <taxon>Burkholderiales</taxon>
        <taxon>Comamonadaceae</taxon>
        <taxon>Diaphorobacter</taxon>
    </lineage>
</organism>
<dbReference type="InterPro" id="IPR001753">
    <property type="entry name" value="Enoyl-CoA_hydra/iso"/>
</dbReference>
<dbReference type="NCBIfam" id="NF006699">
    <property type="entry name" value="PRK09245.1"/>
    <property type="match status" value="1"/>
</dbReference>
<sequence>MAFLTIEREGAVLIATMNQPETRNALTGNTAVDEFVKLCDDVRADTGIKVVILTGAGPIFSSGGNVKDMKRFFDDALTPDMIREEYRQGIQRIPNALYQLDVPVICAVNGPAIGAGLDLTCMCDIRIAADTATFAESFVRVGIVPGDGGAWLLPRAVGMAKASEMAFTGEAIDAAEALAFGLVSRVVPGDQLMAEARKLAVRIAANPGAVMRMTKRLLREGEHASLASLLEMSAGYQAIAHKTADHREAVTAFIEKRQPRFR</sequence>
<protein>
    <submittedName>
        <fullName evidence="3">Crotonase/enoyl-CoA hydratase family protein</fullName>
    </submittedName>
</protein>
<dbReference type="Gene3D" id="3.90.226.10">
    <property type="entry name" value="2-enoyl-CoA Hydratase, Chain A, domain 1"/>
    <property type="match status" value="1"/>
</dbReference>
<dbReference type="InterPro" id="IPR029045">
    <property type="entry name" value="ClpP/crotonase-like_dom_sf"/>
</dbReference>